<evidence type="ECO:0000313" key="4">
    <source>
        <dbReference type="Proteomes" id="UP001210211"/>
    </source>
</evidence>
<proteinExistence type="predicted"/>
<dbReference type="EMBL" id="JAMRDG010000002">
    <property type="protein sequence ID" value="KAJ3689055.1"/>
    <property type="molecule type" value="Genomic_DNA"/>
</dbReference>
<dbReference type="InterPro" id="IPR044821">
    <property type="entry name" value="At1g28695/At4g15970-like"/>
</dbReference>
<protein>
    <recommendedName>
        <fullName evidence="2">Nucleotide-diphospho-sugar transferase domain-containing protein</fullName>
    </recommendedName>
</protein>
<keyword evidence="1" id="KW-0472">Membrane</keyword>
<reference evidence="3 4" key="1">
    <citation type="journal article" date="2022" name="Cell">
        <title>Repeat-based holocentromeres influence genome architecture and karyotype evolution.</title>
        <authorList>
            <person name="Hofstatter P.G."/>
            <person name="Thangavel G."/>
            <person name="Lux T."/>
            <person name="Neumann P."/>
            <person name="Vondrak T."/>
            <person name="Novak P."/>
            <person name="Zhang M."/>
            <person name="Costa L."/>
            <person name="Castellani M."/>
            <person name="Scott A."/>
            <person name="Toegelov H."/>
            <person name="Fuchs J."/>
            <person name="Mata-Sucre Y."/>
            <person name="Dias Y."/>
            <person name="Vanzela A.L.L."/>
            <person name="Huettel B."/>
            <person name="Almeida C.C.S."/>
            <person name="Simkova H."/>
            <person name="Souza G."/>
            <person name="Pedrosa-Harand A."/>
            <person name="Macas J."/>
            <person name="Mayer K.F.X."/>
            <person name="Houben A."/>
            <person name="Marques A."/>
        </authorList>
    </citation>
    <scope>NUCLEOTIDE SEQUENCE [LARGE SCALE GENOMIC DNA]</scope>
    <source>
        <strain evidence="3">RhyTen1mFocal</strain>
    </source>
</reference>
<dbReference type="AlphaFoldDB" id="A0AAD6ELQ9"/>
<keyword evidence="4" id="KW-1185">Reference proteome</keyword>
<dbReference type="PANTHER" id="PTHR46038">
    <property type="entry name" value="EXPRESSED PROTEIN-RELATED"/>
    <property type="match status" value="1"/>
</dbReference>
<gene>
    <name evidence="3" type="ORF">LUZ61_018219</name>
</gene>
<evidence type="ECO:0000313" key="3">
    <source>
        <dbReference type="EMBL" id="KAJ3689055.1"/>
    </source>
</evidence>
<sequence length="342" mass="40241">MSIEKRKTPIFHYGITIFLAALLFVCVFSLDSKNPLDRLRRDWLGAKGVGTTIEEKEKINTKDLVPPQVVRITTTDFHDDNFVMMIQKAAMDDKRVILTDVNEAFAAPNSMLDLFLESFHNGDNITHLLDHLIIVAMDQKAFEKCKSVHHYCYLHEDIGTDLRSENVYMSEAYIDLVWTKVRLWQLILEQGYSFLFTDVDVMWFRDPFRHISVYPDLTIGTDRFFGNPEDHNNDPNTGIVFAKPTRKNIEVLKYWREARQRFPTEHEQTVYYQIKYELSSKFDLKVQYVSTEYWGNFCQLQKNFTKLSSFHPCCLIGLEKKIAQIKIITDEWKMYKNQTNQS</sequence>
<evidence type="ECO:0000259" key="2">
    <source>
        <dbReference type="Pfam" id="PF03407"/>
    </source>
</evidence>
<dbReference type="PANTHER" id="PTHR46038:SF13">
    <property type="entry name" value="GLYCOSYLTRANSFERASE"/>
    <property type="match status" value="1"/>
</dbReference>
<name>A0AAD6ELQ9_9POAL</name>
<keyword evidence="1" id="KW-1133">Transmembrane helix</keyword>
<feature type="transmembrane region" description="Helical" evidence="1">
    <location>
        <begin position="12"/>
        <end position="30"/>
    </location>
</feature>
<keyword evidence="1" id="KW-0812">Transmembrane</keyword>
<feature type="domain" description="Nucleotide-diphospho-sugar transferase" evidence="2">
    <location>
        <begin position="127"/>
        <end position="323"/>
    </location>
</feature>
<organism evidence="3 4">
    <name type="scientific">Rhynchospora tenuis</name>
    <dbReference type="NCBI Taxonomy" id="198213"/>
    <lineage>
        <taxon>Eukaryota</taxon>
        <taxon>Viridiplantae</taxon>
        <taxon>Streptophyta</taxon>
        <taxon>Embryophyta</taxon>
        <taxon>Tracheophyta</taxon>
        <taxon>Spermatophyta</taxon>
        <taxon>Magnoliopsida</taxon>
        <taxon>Liliopsida</taxon>
        <taxon>Poales</taxon>
        <taxon>Cyperaceae</taxon>
        <taxon>Cyperoideae</taxon>
        <taxon>Rhynchosporeae</taxon>
        <taxon>Rhynchospora</taxon>
    </lineage>
</organism>
<dbReference type="Proteomes" id="UP001210211">
    <property type="component" value="Unassembled WGS sequence"/>
</dbReference>
<comment type="caution">
    <text evidence="3">The sequence shown here is derived from an EMBL/GenBank/DDBJ whole genome shotgun (WGS) entry which is preliminary data.</text>
</comment>
<evidence type="ECO:0000256" key="1">
    <source>
        <dbReference type="SAM" id="Phobius"/>
    </source>
</evidence>
<accession>A0AAD6ELQ9</accession>
<dbReference type="Pfam" id="PF03407">
    <property type="entry name" value="Nucleotid_trans"/>
    <property type="match status" value="1"/>
</dbReference>
<dbReference type="InterPro" id="IPR005069">
    <property type="entry name" value="Nucl-diP-sugar_transferase"/>
</dbReference>